<name>A0A644U8E0_9ZZZZ</name>
<dbReference type="EMBL" id="VSSQ01000085">
    <property type="protein sequence ID" value="MPL75133.1"/>
    <property type="molecule type" value="Genomic_DNA"/>
</dbReference>
<reference evidence="2" key="1">
    <citation type="submission" date="2019-08" db="EMBL/GenBank/DDBJ databases">
        <authorList>
            <person name="Kucharzyk K."/>
            <person name="Murdoch R.W."/>
            <person name="Higgins S."/>
            <person name="Loffler F."/>
        </authorList>
    </citation>
    <scope>NUCLEOTIDE SEQUENCE</scope>
</reference>
<sequence length="44" mass="4698">MSTVLATKAAPQEHNANSPFMLFTLTVFMMATLGGALGLLHILH</sequence>
<keyword evidence="1" id="KW-0812">Transmembrane</keyword>
<accession>A0A644U8E0</accession>
<feature type="transmembrane region" description="Helical" evidence="1">
    <location>
        <begin position="20"/>
        <end position="43"/>
    </location>
</feature>
<organism evidence="2">
    <name type="scientific">bioreactor metagenome</name>
    <dbReference type="NCBI Taxonomy" id="1076179"/>
    <lineage>
        <taxon>unclassified sequences</taxon>
        <taxon>metagenomes</taxon>
        <taxon>ecological metagenomes</taxon>
    </lineage>
</organism>
<keyword evidence="1" id="KW-0472">Membrane</keyword>
<protein>
    <submittedName>
        <fullName evidence="2">Uncharacterized protein</fullName>
    </submittedName>
</protein>
<keyword evidence="1" id="KW-1133">Transmembrane helix</keyword>
<dbReference type="AlphaFoldDB" id="A0A644U8E0"/>
<evidence type="ECO:0000256" key="1">
    <source>
        <dbReference type="SAM" id="Phobius"/>
    </source>
</evidence>
<proteinExistence type="predicted"/>
<evidence type="ECO:0000313" key="2">
    <source>
        <dbReference type="EMBL" id="MPL75133.1"/>
    </source>
</evidence>
<gene>
    <name evidence="2" type="ORF">SDC9_20954</name>
</gene>
<comment type="caution">
    <text evidence="2">The sequence shown here is derived from an EMBL/GenBank/DDBJ whole genome shotgun (WGS) entry which is preliminary data.</text>
</comment>